<comment type="caution">
    <text evidence="1">The sequence shown here is derived from an EMBL/GenBank/DDBJ whole genome shotgun (WGS) entry which is preliminary data.</text>
</comment>
<dbReference type="EMBL" id="CAKLBY020000305">
    <property type="protein sequence ID" value="CAK7943978.1"/>
    <property type="molecule type" value="Genomic_DNA"/>
</dbReference>
<name>A0AAV1VEZ7_9STRA</name>
<reference evidence="1" key="1">
    <citation type="submission" date="2024-01" db="EMBL/GenBank/DDBJ databases">
        <authorList>
            <person name="Webb A."/>
        </authorList>
    </citation>
    <scope>NUCLEOTIDE SEQUENCE</scope>
    <source>
        <strain evidence="1">Pm1</strain>
    </source>
</reference>
<dbReference type="Proteomes" id="UP001162060">
    <property type="component" value="Unassembled WGS sequence"/>
</dbReference>
<protein>
    <submittedName>
        <fullName evidence="1">Uncharacterized protein</fullName>
    </submittedName>
</protein>
<sequence length="43" mass="4962">MPNATDHDDKFEDVAMEDPVRNVILDVQHWKETDAVELLLTPL</sequence>
<dbReference type="AlphaFoldDB" id="A0AAV1VEZ7"/>
<evidence type="ECO:0000313" key="1">
    <source>
        <dbReference type="EMBL" id="CAK7943978.1"/>
    </source>
</evidence>
<accession>A0AAV1VEZ7</accession>
<gene>
    <name evidence="1" type="ORF">PM001_LOCUS29128</name>
</gene>
<evidence type="ECO:0000313" key="2">
    <source>
        <dbReference type="Proteomes" id="UP001162060"/>
    </source>
</evidence>
<organism evidence="1 2">
    <name type="scientific">Peronospora matthiolae</name>
    <dbReference type="NCBI Taxonomy" id="2874970"/>
    <lineage>
        <taxon>Eukaryota</taxon>
        <taxon>Sar</taxon>
        <taxon>Stramenopiles</taxon>
        <taxon>Oomycota</taxon>
        <taxon>Peronosporomycetes</taxon>
        <taxon>Peronosporales</taxon>
        <taxon>Peronosporaceae</taxon>
        <taxon>Peronospora</taxon>
    </lineage>
</organism>
<proteinExistence type="predicted"/>